<protein>
    <submittedName>
        <fullName evidence="2">Uncharacterized protein</fullName>
    </submittedName>
</protein>
<keyword evidence="3" id="KW-1185">Reference proteome</keyword>
<dbReference type="AlphaFoldDB" id="A0AAQ3SQX5"/>
<reference evidence="2 3" key="1">
    <citation type="submission" date="2024-02" db="EMBL/GenBank/DDBJ databases">
        <title>High-quality chromosome-scale genome assembly of Pensacola bahiagrass (Paspalum notatum Flugge var. saurae).</title>
        <authorList>
            <person name="Vega J.M."/>
            <person name="Podio M."/>
            <person name="Orjuela J."/>
            <person name="Siena L.A."/>
            <person name="Pessino S.C."/>
            <person name="Combes M.C."/>
            <person name="Mariac C."/>
            <person name="Albertini E."/>
            <person name="Pupilli F."/>
            <person name="Ortiz J.P.A."/>
            <person name="Leblanc O."/>
        </authorList>
    </citation>
    <scope>NUCLEOTIDE SEQUENCE [LARGE SCALE GENOMIC DNA]</scope>
    <source>
        <strain evidence="2">R1</strain>
        <tissue evidence="2">Leaf</tissue>
    </source>
</reference>
<accession>A0AAQ3SQX5</accession>
<evidence type="ECO:0000313" key="2">
    <source>
        <dbReference type="EMBL" id="WVZ59279.1"/>
    </source>
</evidence>
<gene>
    <name evidence="2" type="ORF">U9M48_009445</name>
</gene>
<feature type="compositionally biased region" description="Pro residues" evidence="1">
    <location>
        <begin position="66"/>
        <end position="76"/>
    </location>
</feature>
<feature type="region of interest" description="Disordered" evidence="1">
    <location>
        <begin position="61"/>
        <end position="85"/>
    </location>
</feature>
<name>A0AAQ3SQX5_PASNO</name>
<proteinExistence type="predicted"/>
<dbReference type="Proteomes" id="UP001341281">
    <property type="component" value="Chromosome 02"/>
</dbReference>
<evidence type="ECO:0000313" key="3">
    <source>
        <dbReference type="Proteomes" id="UP001341281"/>
    </source>
</evidence>
<feature type="non-terminal residue" evidence="2">
    <location>
        <position position="1"/>
    </location>
</feature>
<dbReference type="EMBL" id="CP144746">
    <property type="protein sequence ID" value="WVZ59279.1"/>
    <property type="molecule type" value="Genomic_DNA"/>
</dbReference>
<organism evidence="2 3">
    <name type="scientific">Paspalum notatum var. saurae</name>
    <dbReference type="NCBI Taxonomy" id="547442"/>
    <lineage>
        <taxon>Eukaryota</taxon>
        <taxon>Viridiplantae</taxon>
        <taxon>Streptophyta</taxon>
        <taxon>Embryophyta</taxon>
        <taxon>Tracheophyta</taxon>
        <taxon>Spermatophyta</taxon>
        <taxon>Magnoliopsida</taxon>
        <taxon>Liliopsida</taxon>
        <taxon>Poales</taxon>
        <taxon>Poaceae</taxon>
        <taxon>PACMAD clade</taxon>
        <taxon>Panicoideae</taxon>
        <taxon>Andropogonodae</taxon>
        <taxon>Paspaleae</taxon>
        <taxon>Paspalinae</taxon>
        <taxon>Paspalum</taxon>
    </lineage>
</organism>
<evidence type="ECO:0000256" key="1">
    <source>
        <dbReference type="SAM" id="MobiDB-lite"/>
    </source>
</evidence>
<sequence>KKKSKKTRQRYPTPPPLVSCCLRDATQTAPSPPPPPPLDKARSRAICHRAPAIPARVGGLLQAPIGSPPARSPPIARPRREGAAACTAGKPKIRCPCKM</sequence>